<evidence type="ECO:0000313" key="2">
    <source>
        <dbReference type="Proteomes" id="UP000607653"/>
    </source>
</evidence>
<comment type="caution">
    <text evidence="1">The sequence shown here is derived from an EMBL/GenBank/DDBJ whole genome shotgun (WGS) entry which is preliminary data.</text>
</comment>
<name>A0A822ZMA0_NELNU</name>
<protein>
    <submittedName>
        <fullName evidence="1">Uncharacterized protein</fullName>
    </submittedName>
</protein>
<dbReference type="Proteomes" id="UP000607653">
    <property type="component" value="Unassembled WGS sequence"/>
</dbReference>
<proteinExistence type="predicted"/>
<gene>
    <name evidence="1" type="ORF">HUJ06_003830</name>
</gene>
<dbReference type="AlphaFoldDB" id="A0A822ZMA0"/>
<reference evidence="1 2" key="1">
    <citation type="journal article" date="2020" name="Mol. Biol. Evol.">
        <title>Distinct Expression and Methylation Patterns for Genes with Different Fates following a Single Whole-Genome Duplication in Flowering Plants.</title>
        <authorList>
            <person name="Shi T."/>
            <person name="Rahmani R.S."/>
            <person name="Gugger P.F."/>
            <person name="Wang M."/>
            <person name="Li H."/>
            <person name="Zhang Y."/>
            <person name="Li Z."/>
            <person name="Wang Q."/>
            <person name="Van de Peer Y."/>
            <person name="Marchal K."/>
            <person name="Chen J."/>
        </authorList>
    </citation>
    <scope>NUCLEOTIDE SEQUENCE [LARGE SCALE GENOMIC DNA]</scope>
    <source>
        <tissue evidence="1">Leaf</tissue>
    </source>
</reference>
<evidence type="ECO:0000313" key="1">
    <source>
        <dbReference type="EMBL" id="DAD45600.1"/>
    </source>
</evidence>
<accession>A0A822ZMA0</accession>
<organism evidence="1 2">
    <name type="scientific">Nelumbo nucifera</name>
    <name type="common">Sacred lotus</name>
    <dbReference type="NCBI Taxonomy" id="4432"/>
    <lineage>
        <taxon>Eukaryota</taxon>
        <taxon>Viridiplantae</taxon>
        <taxon>Streptophyta</taxon>
        <taxon>Embryophyta</taxon>
        <taxon>Tracheophyta</taxon>
        <taxon>Spermatophyta</taxon>
        <taxon>Magnoliopsida</taxon>
        <taxon>Proteales</taxon>
        <taxon>Nelumbonaceae</taxon>
        <taxon>Nelumbo</taxon>
    </lineage>
</organism>
<keyword evidence="2" id="KW-1185">Reference proteome</keyword>
<dbReference type="EMBL" id="DUZY01000007">
    <property type="protein sequence ID" value="DAD45600.1"/>
    <property type="molecule type" value="Genomic_DNA"/>
</dbReference>
<sequence length="111" mass="12873">MAQICPCANSSFIYLFGDDIDIEEVHKTHESGNAFSDYEEIVRIITDILKPAFVVYRKVVEVKGPENKVPESSKDPLKLELLQIIQEIYWKGWQRAEIFTNCSSSIQWLDY</sequence>